<dbReference type="GO" id="GO:0015031">
    <property type="term" value="P:protein transport"/>
    <property type="evidence" value="ECO:0007669"/>
    <property type="project" value="UniProtKB-KW"/>
</dbReference>
<dbReference type="Pfam" id="PF15469">
    <property type="entry name" value="Sec5"/>
    <property type="match status" value="1"/>
</dbReference>
<keyword evidence="4" id="KW-0653">Protein transport</keyword>
<dbReference type="GO" id="GO:0000145">
    <property type="term" value="C:exocyst"/>
    <property type="evidence" value="ECO:0007669"/>
    <property type="project" value="UniProtKB-UniRule"/>
</dbReference>
<keyword evidence="9" id="KW-1185">Reference proteome</keyword>
<dbReference type="PANTHER" id="PTHR13043:SF1">
    <property type="entry name" value="EXOCYST COMPLEX COMPONENT 2"/>
    <property type="match status" value="1"/>
</dbReference>
<dbReference type="PANTHER" id="PTHR13043">
    <property type="entry name" value="EXOCYST COMPLEX COMPONENT SEC5"/>
    <property type="match status" value="1"/>
</dbReference>
<dbReference type="Proteomes" id="UP000037035">
    <property type="component" value="Unassembled WGS sequence"/>
</dbReference>
<dbReference type="AlphaFoldDB" id="A0A0L6UVE5"/>
<dbReference type="InterPro" id="IPR029175">
    <property type="entry name" value="EXOC2/Sec5"/>
</dbReference>
<dbReference type="InterPro" id="IPR039481">
    <property type="entry name" value="EXOC2/Sec5_N_dom"/>
</dbReference>
<dbReference type="EMBL" id="LAVV01008579">
    <property type="protein sequence ID" value="KNZ52454.1"/>
    <property type="molecule type" value="Genomic_DNA"/>
</dbReference>
<feature type="coiled-coil region" evidence="5">
    <location>
        <begin position="906"/>
        <end position="933"/>
    </location>
</feature>
<organism evidence="8 9">
    <name type="scientific">Puccinia sorghi</name>
    <dbReference type="NCBI Taxonomy" id="27349"/>
    <lineage>
        <taxon>Eukaryota</taxon>
        <taxon>Fungi</taxon>
        <taxon>Dikarya</taxon>
        <taxon>Basidiomycota</taxon>
        <taxon>Pucciniomycotina</taxon>
        <taxon>Pucciniomycetes</taxon>
        <taxon>Pucciniales</taxon>
        <taxon>Pucciniaceae</taxon>
        <taxon>Puccinia</taxon>
    </lineage>
</organism>
<dbReference type="OrthoDB" id="26242at2759"/>
<accession>A0A0L6UVE5</accession>
<feature type="compositionally biased region" description="Polar residues" evidence="6">
    <location>
        <begin position="622"/>
        <end position="641"/>
    </location>
</feature>
<evidence type="ECO:0000256" key="1">
    <source>
        <dbReference type="ARBA" id="ARBA00010578"/>
    </source>
</evidence>
<evidence type="ECO:0000256" key="4">
    <source>
        <dbReference type="RuleBase" id="RU365069"/>
    </source>
</evidence>
<comment type="similarity">
    <text evidence="1 4">Belongs to the SEC5 family.</text>
</comment>
<reference evidence="8 9" key="1">
    <citation type="submission" date="2015-08" db="EMBL/GenBank/DDBJ databases">
        <title>Next Generation Sequencing and Analysis of the Genome of Puccinia sorghi L Schw, the Causal Agent of Maize Common Rust.</title>
        <authorList>
            <person name="Rochi L."/>
            <person name="Burguener G."/>
            <person name="Darino M."/>
            <person name="Turjanski A."/>
            <person name="Kreff E."/>
            <person name="Dieguez M.J."/>
            <person name="Sacco F."/>
        </authorList>
    </citation>
    <scope>NUCLEOTIDE SEQUENCE [LARGE SCALE GENOMIC DNA]</scope>
    <source>
        <strain evidence="8 9">RO10H11247</strain>
    </source>
</reference>
<dbReference type="VEuPathDB" id="FungiDB:VP01_356g7"/>
<evidence type="ECO:0000259" key="7">
    <source>
        <dbReference type="Pfam" id="PF15469"/>
    </source>
</evidence>
<dbReference type="GO" id="GO:0006893">
    <property type="term" value="P:Golgi to plasma membrane transport"/>
    <property type="evidence" value="ECO:0007669"/>
    <property type="project" value="UniProtKB-UniRule"/>
</dbReference>
<evidence type="ECO:0000313" key="9">
    <source>
        <dbReference type="Proteomes" id="UP000037035"/>
    </source>
</evidence>
<feature type="region of interest" description="Disordered" evidence="6">
    <location>
        <begin position="945"/>
        <end position="966"/>
    </location>
</feature>
<proteinExistence type="inferred from homology"/>
<keyword evidence="2 4" id="KW-0813">Transport</keyword>
<evidence type="ECO:0000256" key="3">
    <source>
        <dbReference type="ARBA" id="ARBA00022483"/>
    </source>
</evidence>
<comment type="function">
    <text evidence="4">Component of the exocyst complex involved in the docking of exocytic vesicles with fusion sites on the plasma membrane.</text>
</comment>
<evidence type="ECO:0000256" key="2">
    <source>
        <dbReference type="ARBA" id="ARBA00022448"/>
    </source>
</evidence>
<sequence>MASGKSIEFLGIDEGELLKTYRISTLKPTIWEDIDPSAAAAAQDLKTSNDSNSSNAEDDPLGLLRGPILSVIFLFSLHLLSGATVSPTSKTFDPKIFLSTVHPNAGFNDLKKGGTRLRERLEQKSDALKSLVESEFDRFVAIKVSNEGQLSLPDLSVYEQMKAGPLRPECDYGTADLKESLRLATSKANQVYAPLLENRKKAERLRSTLGVFERSKFFFNLPGTLIEAIEAEKYDAFLLAYKRGDNMLDSRPGQVLNLPAPSNPEELAQQKRIFDKVWLEVQKVVNDFKSKLLTKLATWSDSSKPVEEIEKTIELSHVSCGSIILEIDPVSDPAWAFCEHQHKLIIDKLVPMFNDASTKTRAITQQASSKEFSEEDLIEDLRGCLIAIEPASMMVPDAIAKRAIGSEVWCAILELIRVSSQLLSKELSVYCHVVNGYLSGKYQRADGKLRKDTRSRRQIACKQMITEIILQYCSLLSEFFFLSSDPNSASLLSPITHLSEFAPKYANSVQAAYYLRQLLDHLTEWAHEFMNLELPKESLTSLKEFLETAGYKFLSTLATYWVREAKIFHLLEDWVRPERSEDENHPVGTTMYLKRMYTFQRYMMLNSYCLAGGNERAGLQIMGSQGPTDQSASKSKTNRNSIPATNARKALAAFLDGLYGFLDGLVHIAFTSAKPRPALPEADASSSELAFTITSPDDELAAHLESKNKSDEEEIDIRLLLTISNLSNFTTVYIPRLFKQFSEGFSMDMANDLQTLMDVLEQLDALLLGDYIKRKAEILSEIIQTGVLSGKVDWLTAPKPTGAPPSFSLKQHRLTSLVGPVPSSQSGGESLVKVVLSKLVEELAQECLKAFGSVEKFGIGGMLQATLEIEFMHRTLSAYITPEADLSMQGIYQKITSAYQRDPGHGEQGEGANNELQKELEALKRTLHLSRRTTALAFVCFKKPKSPHTATSSTSANEDLTESSIK</sequence>
<comment type="subunit">
    <text evidence="4">Component of the exocyst complex.</text>
</comment>
<feature type="domain" description="Exocyst complex component EXOC2/Sec5 N-terminal" evidence="7">
    <location>
        <begin position="83"/>
        <end position="941"/>
    </location>
</feature>
<feature type="compositionally biased region" description="Polar residues" evidence="6">
    <location>
        <begin position="948"/>
        <end position="966"/>
    </location>
</feature>
<keyword evidence="5" id="KW-0175">Coiled coil</keyword>
<feature type="region of interest" description="Disordered" evidence="6">
    <location>
        <begin position="620"/>
        <end position="641"/>
    </location>
</feature>
<evidence type="ECO:0000256" key="5">
    <source>
        <dbReference type="SAM" id="Coils"/>
    </source>
</evidence>
<evidence type="ECO:0000313" key="8">
    <source>
        <dbReference type="EMBL" id="KNZ52454.1"/>
    </source>
</evidence>
<gene>
    <name evidence="8" type="ORF">VP01_356g7</name>
</gene>
<dbReference type="GO" id="GO:0006887">
    <property type="term" value="P:exocytosis"/>
    <property type="evidence" value="ECO:0007669"/>
    <property type="project" value="UniProtKB-KW"/>
</dbReference>
<keyword evidence="3 4" id="KW-0268">Exocytosis</keyword>
<evidence type="ECO:0000256" key="6">
    <source>
        <dbReference type="SAM" id="MobiDB-lite"/>
    </source>
</evidence>
<name>A0A0L6UVE5_9BASI</name>
<comment type="caution">
    <text evidence="8">The sequence shown here is derived from an EMBL/GenBank/DDBJ whole genome shotgun (WGS) entry which is preliminary data.</text>
</comment>
<protein>
    <recommendedName>
        <fullName evidence="4">Exocyst complex component SEC5</fullName>
    </recommendedName>
</protein>
<dbReference type="STRING" id="27349.A0A0L6UVE5"/>